<keyword evidence="1" id="KW-0732">Signal</keyword>
<evidence type="ECO:0000313" key="3">
    <source>
        <dbReference type="Proteomes" id="UP000036681"/>
    </source>
</evidence>
<accession>A0A0M3I9E7</accession>
<dbReference type="Proteomes" id="UP000036681">
    <property type="component" value="Unplaced"/>
</dbReference>
<evidence type="ECO:0000259" key="2">
    <source>
        <dbReference type="Pfam" id="PF01682"/>
    </source>
</evidence>
<dbReference type="PANTHER" id="PTHR46705">
    <property type="entry name" value="PROTEIN CBG09805"/>
    <property type="match status" value="1"/>
</dbReference>
<dbReference type="InterPro" id="IPR002602">
    <property type="entry name" value="DB"/>
</dbReference>
<dbReference type="PANTHER" id="PTHR46705:SF12">
    <property type="entry name" value="DOMAIN OF UNKNOWN FUNCTION DB DOMAIN-CONTAINING PROTEIN"/>
    <property type="match status" value="1"/>
</dbReference>
<evidence type="ECO:0000313" key="4">
    <source>
        <dbReference type="WBParaSite" id="ALUE_0001407401-mRNA-1"/>
    </source>
</evidence>
<dbReference type="WBParaSite" id="ALUE_0001407401-mRNA-1">
    <property type="protein sequence ID" value="ALUE_0001407401-mRNA-1"/>
    <property type="gene ID" value="ALUE_0001407401"/>
</dbReference>
<dbReference type="AlphaFoldDB" id="A0A0M3I9E7"/>
<feature type="domain" description="Domain of unknown function DB" evidence="2">
    <location>
        <begin position="66"/>
        <end position="163"/>
    </location>
</feature>
<keyword evidence="3" id="KW-1185">Reference proteome</keyword>
<feature type="chain" id="PRO_5005657090" evidence="1">
    <location>
        <begin position="18"/>
        <end position="177"/>
    </location>
</feature>
<protein>
    <submittedName>
        <fullName evidence="4">DB domain-containing protein</fullName>
    </submittedName>
</protein>
<sequence length="177" mass="19867">MTFILLALFTYITITKIDVDANPQVDQLFPLFSAFFQRAPIVIPQFQTPPPPSRQTSNAELRLKKCCAKLDQADADCKNRYCGFDALSSQNVLLYLTTCQSKGPTVGQMWDCASTRKDHTACCRARGVMPACMAYCETTNGVPTDYSKYLICLGNFDQIRDCFRDYLENNANINGDL</sequence>
<reference evidence="4" key="1">
    <citation type="submission" date="2017-02" db="UniProtKB">
        <authorList>
            <consortium name="WormBaseParasite"/>
        </authorList>
    </citation>
    <scope>IDENTIFICATION</scope>
</reference>
<evidence type="ECO:0000256" key="1">
    <source>
        <dbReference type="SAM" id="SignalP"/>
    </source>
</evidence>
<dbReference type="Pfam" id="PF01682">
    <property type="entry name" value="DB"/>
    <property type="match status" value="1"/>
</dbReference>
<proteinExistence type="predicted"/>
<feature type="signal peptide" evidence="1">
    <location>
        <begin position="1"/>
        <end position="17"/>
    </location>
</feature>
<name>A0A0M3I9E7_ASCLU</name>
<organism evidence="3 4">
    <name type="scientific">Ascaris lumbricoides</name>
    <name type="common">Giant roundworm</name>
    <dbReference type="NCBI Taxonomy" id="6252"/>
    <lineage>
        <taxon>Eukaryota</taxon>
        <taxon>Metazoa</taxon>
        <taxon>Ecdysozoa</taxon>
        <taxon>Nematoda</taxon>
        <taxon>Chromadorea</taxon>
        <taxon>Rhabditida</taxon>
        <taxon>Spirurina</taxon>
        <taxon>Ascaridomorpha</taxon>
        <taxon>Ascaridoidea</taxon>
        <taxon>Ascarididae</taxon>
        <taxon>Ascaris</taxon>
    </lineage>
</organism>